<evidence type="ECO:0000313" key="2">
    <source>
        <dbReference type="EMBL" id="OOV08929.1"/>
    </source>
</evidence>
<feature type="chain" id="PRO_5013295307" description="DUF3047 domain-containing protein" evidence="1">
    <location>
        <begin position="16"/>
        <end position="250"/>
    </location>
</feature>
<keyword evidence="1" id="KW-0732">Signal</keyword>
<protein>
    <recommendedName>
        <fullName evidence="4">DUF3047 domain-containing protein</fullName>
    </recommendedName>
</protein>
<reference evidence="2 3" key="1">
    <citation type="submission" date="2017-01" db="EMBL/GenBank/DDBJ databases">
        <title>Genome sequencing of Rhodoferax fermentans JCM 7819.</title>
        <authorList>
            <person name="Kim Y.J."/>
            <person name="Farh M.E.-A."/>
            <person name="Yang D.-C."/>
        </authorList>
    </citation>
    <scope>NUCLEOTIDE SEQUENCE [LARGE SCALE GENOMIC DNA]</scope>
    <source>
        <strain evidence="2 3">JCM 7819</strain>
    </source>
</reference>
<dbReference type="AlphaFoldDB" id="A0A1T1AXS7"/>
<keyword evidence="3" id="KW-1185">Reference proteome</keyword>
<dbReference type="EMBL" id="MTJN01000002">
    <property type="protein sequence ID" value="OOV08929.1"/>
    <property type="molecule type" value="Genomic_DNA"/>
</dbReference>
<sequence length="250" mass="26871">MIFIAACALTTRAQAVFSQSNTATAPASMVTPPPLAPFAAESSPGLNPAWRLSGLPGNRVALTQFEPGLVQGESALRIRTQQSYGVLTHSWRGTAPADLAWRWQLVQGLAQADIRTKNADDAALKVCVMFDQPLHDIPFVQRVSLSLARAASGQALPSATLCYLWDSRYPAGTRGTNPYSARVRYIVLNGVETTPGQWVDQRRRLADDFASLFGDESAVMPPVIAIAAGADSDNSGGDSLAYLARLRWVD</sequence>
<dbReference type="Pfam" id="PF11249">
    <property type="entry name" value="DUF3047"/>
    <property type="match status" value="1"/>
</dbReference>
<organism evidence="2 3">
    <name type="scientific">Rhodoferax fermentans</name>
    <dbReference type="NCBI Taxonomy" id="28066"/>
    <lineage>
        <taxon>Bacteria</taxon>
        <taxon>Pseudomonadati</taxon>
        <taxon>Pseudomonadota</taxon>
        <taxon>Betaproteobacteria</taxon>
        <taxon>Burkholderiales</taxon>
        <taxon>Comamonadaceae</taxon>
        <taxon>Rhodoferax</taxon>
    </lineage>
</organism>
<gene>
    <name evidence="2" type="ORF">RF819_06000</name>
</gene>
<evidence type="ECO:0000313" key="3">
    <source>
        <dbReference type="Proteomes" id="UP000190750"/>
    </source>
</evidence>
<evidence type="ECO:0008006" key="4">
    <source>
        <dbReference type="Google" id="ProtNLM"/>
    </source>
</evidence>
<accession>A0A1T1AXS7</accession>
<dbReference type="InterPro" id="IPR021409">
    <property type="entry name" value="DUF3047"/>
</dbReference>
<feature type="signal peptide" evidence="1">
    <location>
        <begin position="1"/>
        <end position="15"/>
    </location>
</feature>
<proteinExistence type="predicted"/>
<dbReference type="Proteomes" id="UP000190750">
    <property type="component" value="Unassembled WGS sequence"/>
</dbReference>
<evidence type="ECO:0000256" key="1">
    <source>
        <dbReference type="SAM" id="SignalP"/>
    </source>
</evidence>
<dbReference type="STRING" id="28066.RF819_06000"/>
<comment type="caution">
    <text evidence="2">The sequence shown here is derived from an EMBL/GenBank/DDBJ whole genome shotgun (WGS) entry which is preliminary data.</text>
</comment>
<name>A0A1T1AXS7_RHOFE</name>